<evidence type="ECO:0000256" key="2">
    <source>
        <dbReference type="RuleBase" id="RU363072"/>
    </source>
</evidence>
<dbReference type="PANTHER" id="PTHR37944:SF1">
    <property type="entry name" value="PORIN B"/>
    <property type="match status" value="1"/>
</dbReference>
<sequence>MCARSLGIGVRYMLRERFRAALVALALILSDNAGAQIAADGRTGRVGPFRGEQTTFMFQWNMSPEDYLQKNWLDQPQALGAIFGFRLWALEHGVTLAGTYTGSVMGGVLGGKSQGAAYTDVFFMSAILDLGKLIGLEGWSISISARQTDGSFIADIVGSTPLMSPVSEANRSFRLGQLSLSWEGFDDKFQVSAGRLVLNNTFAHIPQSSLFMNASMSGYPGAISNDVAFTGTNSARWGALVNVQPVEYAYFLAGVFSADTSLEINSAHGCDFSMRPRSGTIEIMELGMYTGTYNVASDGKESQLSSTGPETWFGGNPGAYKIGGIISTAPYDDFQSGDQVWGNWGMYATASQMVYREPGGTGGQEGLTLFGSVTYFPPDRNYVPWFFMGGAFYQGLVPGRERDQCGVAFSCAFFSEDLKRLEQSVGNPGPTNEMALEFAYSISITPWAYVTPDVQVLVNPGAAGSYPTAVVVGFETGITF</sequence>
<dbReference type="STRING" id="690879.TSACC_21860"/>
<dbReference type="AlphaFoldDB" id="A0A146G990"/>
<dbReference type="OrthoDB" id="177316at2"/>
<dbReference type="Pfam" id="PF04966">
    <property type="entry name" value="OprB"/>
    <property type="match status" value="1"/>
</dbReference>
<dbReference type="PANTHER" id="PTHR37944">
    <property type="entry name" value="PORIN B"/>
    <property type="match status" value="1"/>
</dbReference>
<comment type="similarity">
    <text evidence="1 2">Belongs to the OprB family.</text>
</comment>
<dbReference type="InterPro" id="IPR038673">
    <property type="entry name" value="OprB_sf"/>
</dbReference>
<dbReference type="InParanoid" id="A0A146G990"/>
<name>A0A146G990_TERSA</name>
<evidence type="ECO:0000313" key="3">
    <source>
        <dbReference type="EMBL" id="GAT33444.1"/>
    </source>
</evidence>
<evidence type="ECO:0000313" key="4">
    <source>
        <dbReference type="Proteomes" id="UP000076023"/>
    </source>
</evidence>
<dbReference type="Gene3D" id="2.40.160.180">
    <property type="entry name" value="Carbohydrate-selective porin OprB"/>
    <property type="match status" value="1"/>
</dbReference>
<feature type="signal peptide" evidence="2">
    <location>
        <begin position="1"/>
        <end position="35"/>
    </location>
</feature>
<dbReference type="Proteomes" id="UP000076023">
    <property type="component" value="Unassembled WGS sequence"/>
</dbReference>
<evidence type="ECO:0000256" key="1">
    <source>
        <dbReference type="ARBA" id="ARBA00008769"/>
    </source>
</evidence>
<gene>
    <name evidence="3" type="ORF">TSACC_21860</name>
</gene>
<reference evidence="4" key="1">
    <citation type="journal article" date="2017" name="Genome Announc.">
        <title>Draft Genome Sequence of Terrimicrobium sacchariphilum NM-5T, a Facultative Anaerobic Soil Bacterium of the Class Spartobacteria.</title>
        <authorList>
            <person name="Qiu Y.L."/>
            <person name="Tourlousse D.M."/>
            <person name="Matsuura N."/>
            <person name="Ohashi A."/>
            <person name="Sekiguchi Y."/>
        </authorList>
    </citation>
    <scope>NUCLEOTIDE SEQUENCE [LARGE SCALE GENOMIC DNA]</scope>
    <source>
        <strain evidence="4">NM-5</strain>
    </source>
</reference>
<keyword evidence="4" id="KW-1185">Reference proteome</keyword>
<dbReference type="GO" id="GO:0016020">
    <property type="term" value="C:membrane"/>
    <property type="evidence" value="ECO:0007669"/>
    <property type="project" value="InterPro"/>
</dbReference>
<protein>
    <submittedName>
        <fullName evidence="3">Carbohydrate-selective porin OprB</fullName>
    </submittedName>
</protein>
<dbReference type="GO" id="GO:0015288">
    <property type="term" value="F:porin activity"/>
    <property type="evidence" value="ECO:0007669"/>
    <property type="project" value="InterPro"/>
</dbReference>
<dbReference type="InterPro" id="IPR052932">
    <property type="entry name" value="OprB_Porin"/>
</dbReference>
<dbReference type="EMBL" id="BDCO01000002">
    <property type="protein sequence ID" value="GAT33444.1"/>
    <property type="molecule type" value="Genomic_DNA"/>
</dbReference>
<accession>A0A146G990</accession>
<keyword evidence="2" id="KW-0732">Signal</keyword>
<proteinExistence type="inferred from homology"/>
<dbReference type="GO" id="GO:0008643">
    <property type="term" value="P:carbohydrate transport"/>
    <property type="evidence" value="ECO:0007669"/>
    <property type="project" value="InterPro"/>
</dbReference>
<dbReference type="InterPro" id="IPR007049">
    <property type="entry name" value="Carb-sel_porin_OprB"/>
</dbReference>
<organism evidence="3 4">
    <name type="scientific">Terrimicrobium sacchariphilum</name>
    <dbReference type="NCBI Taxonomy" id="690879"/>
    <lineage>
        <taxon>Bacteria</taxon>
        <taxon>Pseudomonadati</taxon>
        <taxon>Verrucomicrobiota</taxon>
        <taxon>Terrimicrobiia</taxon>
        <taxon>Terrimicrobiales</taxon>
        <taxon>Terrimicrobiaceae</taxon>
        <taxon>Terrimicrobium</taxon>
    </lineage>
</organism>
<comment type="caution">
    <text evidence="3">The sequence shown here is derived from an EMBL/GenBank/DDBJ whole genome shotgun (WGS) entry which is preliminary data.</text>
</comment>
<feature type="chain" id="PRO_5007357520" evidence="2">
    <location>
        <begin position="36"/>
        <end position="480"/>
    </location>
</feature>